<reference evidence="1" key="1">
    <citation type="journal article" date="2014" name="Front. Microbiol.">
        <title>High frequency of phylogenetically diverse reductive dehalogenase-homologous genes in deep subseafloor sedimentary metagenomes.</title>
        <authorList>
            <person name="Kawai M."/>
            <person name="Futagami T."/>
            <person name="Toyoda A."/>
            <person name="Takaki Y."/>
            <person name="Nishi S."/>
            <person name="Hori S."/>
            <person name="Arai W."/>
            <person name="Tsubouchi T."/>
            <person name="Morono Y."/>
            <person name="Uchiyama I."/>
            <person name="Ito T."/>
            <person name="Fujiyama A."/>
            <person name="Inagaki F."/>
            <person name="Takami H."/>
        </authorList>
    </citation>
    <scope>NUCLEOTIDE SEQUENCE</scope>
    <source>
        <strain evidence="1">Expedition CK06-06</strain>
    </source>
</reference>
<accession>X1HPX2</accession>
<name>X1HPX2_9ZZZZ</name>
<comment type="caution">
    <text evidence="1">The sequence shown here is derived from an EMBL/GenBank/DDBJ whole genome shotgun (WGS) entry which is preliminary data.</text>
</comment>
<evidence type="ECO:0000313" key="1">
    <source>
        <dbReference type="EMBL" id="GAH47348.1"/>
    </source>
</evidence>
<gene>
    <name evidence="1" type="ORF">S03H2_12754</name>
</gene>
<organism evidence="1">
    <name type="scientific">marine sediment metagenome</name>
    <dbReference type="NCBI Taxonomy" id="412755"/>
    <lineage>
        <taxon>unclassified sequences</taxon>
        <taxon>metagenomes</taxon>
        <taxon>ecological metagenomes</taxon>
    </lineage>
</organism>
<proteinExistence type="predicted"/>
<dbReference type="EMBL" id="BARU01006483">
    <property type="protein sequence ID" value="GAH47348.1"/>
    <property type="molecule type" value="Genomic_DNA"/>
</dbReference>
<protein>
    <submittedName>
        <fullName evidence="1">Uncharacterized protein</fullName>
    </submittedName>
</protein>
<dbReference type="AlphaFoldDB" id="X1HPX2"/>
<sequence>MFSLSKRPGVYRVQRKGVNLITYELTPLQAGLIEWGKKHPYGRIKELRFQDGVPIEAVVYTEDGTGTELVRFDKLARQAGLLKTE</sequence>